<organism evidence="2 3">
    <name type="scientific">Streptomyces pakalii</name>
    <dbReference type="NCBI Taxonomy" id="3036494"/>
    <lineage>
        <taxon>Bacteria</taxon>
        <taxon>Bacillati</taxon>
        <taxon>Actinomycetota</taxon>
        <taxon>Actinomycetes</taxon>
        <taxon>Kitasatosporales</taxon>
        <taxon>Streptomycetaceae</taxon>
        <taxon>Streptomyces</taxon>
    </lineage>
</organism>
<dbReference type="RefSeq" id="WP_283899342.1">
    <property type="nucleotide sequence ID" value="NZ_JARWAF010000013.1"/>
</dbReference>
<evidence type="ECO:0000256" key="1">
    <source>
        <dbReference type="SAM" id="MobiDB-lite"/>
    </source>
</evidence>
<comment type="caution">
    <text evidence="2">The sequence shown here is derived from an EMBL/GenBank/DDBJ whole genome shotgun (WGS) entry which is preliminary data.</text>
</comment>
<reference evidence="2 3" key="1">
    <citation type="submission" date="2023-04" db="EMBL/GenBank/DDBJ databases">
        <title>A novel species of the genus Streptomyces: Streptomyces pakalii sp. nov. isolated from a Mexican soil jungle.</title>
        <authorList>
            <person name="Chavez-Hernandez M.A."/>
            <person name="Ortiz-Alvarez J."/>
            <person name="Villa-Tanaca L."/>
            <person name="Hernandez-Rodriguez C."/>
        </authorList>
    </citation>
    <scope>NUCLEOTIDE SEQUENCE [LARGE SCALE GENOMIC DNA]</scope>
    <source>
        <strain evidence="2 3">ENCB-J15</strain>
    </source>
</reference>
<keyword evidence="3" id="KW-1185">Reference proteome</keyword>
<feature type="compositionally biased region" description="Basic and acidic residues" evidence="1">
    <location>
        <begin position="49"/>
        <end position="58"/>
    </location>
</feature>
<dbReference type="Proteomes" id="UP001237194">
    <property type="component" value="Unassembled WGS sequence"/>
</dbReference>
<sequence>MAVVRAVDLCLSGNTARVVRRLAEGLAHRDRQPLVERLGKRRGRGPLVHDDLVGRDFTADGSNRPGLTDITEHPTAERKLSRRCRRR</sequence>
<evidence type="ECO:0000313" key="3">
    <source>
        <dbReference type="Proteomes" id="UP001237194"/>
    </source>
</evidence>
<gene>
    <name evidence="2" type="ORF">P5W92_26950</name>
</gene>
<name>A0ABT7DDZ7_9ACTN</name>
<feature type="compositionally biased region" description="Basic and acidic residues" evidence="1">
    <location>
        <begin position="70"/>
        <end position="79"/>
    </location>
</feature>
<accession>A0ABT7DDZ7</accession>
<feature type="region of interest" description="Disordered" evidence="1">
    <location>
        <begin position="49"/>
        <end position="87"/>
    </location>
</feature>
<dbReference type="EMBL" id="JARWAF010000013">
    <property type="protein sequence ID" value="MDJ1644017.1"/>
    <property type="molecule type" value="Genomic_DNA"/>
</dbReference>
<proteinExistence type="predicted"/>
<evidence type="ECO:0000313" key="2">
    <source>
        <dbReference type="EMBL" id="MDJ1644017.1"/>
    </source>
</evidence>
<protein>
    <submittedName>
        <fullName evidence="2">Uncharacterized protein</fullName>
    </submittedName>
</protein>